<evidence type="ECO:0000313" key="2">
    <source>
        <dbReference type="EMBL" id="GAA2479238.1"/>
    </source>
</evidence>
<name>A0ABN3L7N4_9MICO</name>
<comment type="caution">
    <text evidence="2">The sequence shown here is derived from an EMBL/GenBank/DDBJ whole genome shotgun (WGS) entry which is preliminary data.</text>
</comment>
<reference evidence="2 3" key="1">
    <citation type="journal article" date="2019" name="Int. J. Syst. Evol. Microbiol.">
        <title>The Global Catalogue of Microorganisms (GCM) 10K type strain sequencing project: providing services to taxonomists for standard genome sequencing and annotation.</title>
        <authorList>
            <consortium name="The Broad Institute Genomics Platform"/>
            <consortium name="The Broad Institute Genome Sequencing Center for Infectious Disease"/>
            <person name="Wu L."/>
            <person name="Ma J."/>
        </authorList>
    </citation>
    <scope>NUCLEOTIDE SEQUENCE [LARGE SCALE GENOMIC DNA]</scope>
    <source>
        <strain evidence="2 3">JCM 16259</strain>
    </source>
</reference>
<proteinExistence type="predicted"/>
<organism evidence="2 3">
    <name type="scientific">Terrabacter carboxydivorans</name>
    <dbReference type="NCBI Taxonomy" id="619730"/>
    <lineage>
        <taxon>Bacteria</taxon>
        <taxon>Bacillati</taxon>
        <taxon>Actinomycetota</taxon>
        <taxon>Actinomycetes</taxon>
        <taxon>Micrococcales</taxon>
        <taxon>Intrasporangiaceae</taxon>
        <taxon>Terrabacter</taxon>
    </lineage>
</organism>
<keyword evidence="3" id="KW-1185">Reference proteome</keyword>
<evidence type="ECO:0000256" key="1">
    <source>
        <dbReference type="SAM" id="MobiDB-lite"/>
    </source>
</evidence>
<gene>
    <name evidence="2" type="ORF">GCM10009858_16010</name>
</gene>
<dbReference type="Proteomes" id="UP001500730">
    <property type="component" value="Unassembled WGS sequence"/>
</dbReference>
<feature type="compositionally biased region" description="Low complexity" evidence="1">
    <location>
        <begin position="50"/>
        <end position="62"/>
    </location>
</feature>
<sequence length="136" mass="14307">MPMACTVPKIVVRDPVGRICACRPFLRLARSALATWVCTTHAFVEMTETAAEPVDDPVVLAAPPEPEAPDPPDPPDPPAPPVPRPEVDPAVEEEPPVPPEPPTVEPTLTFTAATTPSMGEVSRACYSDCCAATSLA</sequence>
<dbReference type="EMBL" id="BAAARE010000006">
    <property type="protein sequence ID" value="GAA2479238.1"/>
    <property type="molecule type" value="Genomic_DNA"/>
</dbReference>
<feature type="compositionally biased region" description="Pro residues" evidence="1">
    <location>
        <begin position="63"/>
        <end position="84"/>
    </location>
</feature>
<feature type="region of interest" description="Disordered" evidence="1">
    <location>
        <begin position="49"/>
        <end position="107"/>
    </location>
</feature>
<evidence type="ECO:0000313" key="3">
    <source>
        <dbReference type="Proteomes" id="UP001500730"/>
    </source>
</evidence>
<protein>
    <submittedName>
        <fullName evidence="2">Uncharacterized protein</fullName>
    </submittedName>
</protein>
<accession>A0ABN3L7N4</accession>